<sequence length="149" mass="15812">MQVTAKSIMLEQYNKLLKNDSSSALQSAKESANPLLIGKSADETDSSTSVLDKVQISQAALDMLNSYSSEDTATTEAQKAALEKFFQLGSSYFGTEGSTNLEAVIAALEANIEEGDTDSLLKTIAESNRAANAGQGRISYNADVSALFE</sequence>
<keyword evidence="2" id="KW-1185">Reference proteome</keyword>
<organism evidence="1 2">
    <name type="scientific">Geovibrio thiophilus</name>
    <dbReference type="NCBI Taxonomy" id="139438"/>
    <lineage>
        <taxon>Bacteria</taxon>
        <taxon>Pseudomonadati</taxon>
        <taxon>Deferribacterota</taxon>
        <taxon>Deferribacteres</taxon>
        <taxon>Deferribacterales</taxon>
        <taxon>Geovibrionaceae</taxon>
        <taxon>Geovibrio</taxon>
    </lineage>
</organism>
<gene>
    <name evidence="1" type="ORF">EP073_05870</name>
</gene>
<dbReference type="KEGG" id="gtl:EP073_05870"/>
<proteinExistence type="predicted"/>
<protein>
    <submittedName>
        <fullName evidence="1">Uncharacterized protein</fullName>
    </submittedName>
</protein>
<dbReference type="Proteomes" id="UP000287502">
    <property type="component" value="Chromosome"/>
</dbReference>
<evidence type="ECO:0000313" key="1">
    <source>
        <dbReference type="EMBL" id="QAR32950.1"/>
    </source>
</evidence>
<dbReference type="AlphaFoldDB" id="A0A410JXQ9"/>
<dbReference type="EMBL" id="CP035108">
    <property type="protein sequence ID" value="QAR32950.1"/>
    <property type="molecule type" value="Genomic_DNA"/>
</dbReference>
<reference evidence="1 2" key="1">
    <citation type="submission" date="2019-01" db="EMBL/GenBank/DDBJ databases">
        <title>Geovibrio thiophilus DSM 11263, complete genome.</title>
        <authorList>
            <person name="Spring S."/>
            <person name="Bunk B."/>
            <person name="Sproer C."/>
        </authorList>
    </citation>
    <scope>NUCLEOTIDE SEQUENCE [LARGE SCALE GENOMIC DNA]</scope>
    <source>
        <strain evidence="1 2">DSM 11263</strain>
    </source>
</reference>
<accession>A0A410JXQ9</accession>
<dbReference type="RefSeq" id="WP_128466236.1">
    <property type="nucleotide sequence ID" value="NZ_CP035108.1"/>
</dbReference>
<name>A0A410JXQ9_9BACT</name>
<evidence type="ECO:0000313" key="2">
    <source>
        <dbReference type="Proteomes" id="UP000287502"/>
    </source>
</evidence>